<dbReference type="GO" id="GO:0000049">
    <property type="term" value="F:tRNA binding"/>
    <property type="evidence" value="ECO:0007669"/>
    <property type="project" value="UniProtKB-UniRule"/>
</dbReference>
<protein>
    <submittedName>
        <fullName evidence="6">tRNA-binding domain-containing protein</fullName>
    </submittedName>
</protein>
<evidence type="ECO:0000313" key="5">
    <source>
        <dbReference type="Proteomes" id="UP000035642"/>
    </source>
</evidence>
<evidence type="ECO:0000313" key="6">
    <source>
        <dbReference type="WBParaSite" id="ACAC_0000594601-mRNA-1"/>
    </source>
</evidence>
<dbReference type="Pfam" id="PF01588">
    <property type="entry name" value="tRNA_bind"/>
    <property type="match status" value="1"/>
</dbReference>
<feature type="domain" description="TRNA-binding" evidence="4">
    <location>
        <begin position="1"/>
        <end position="51"/>
    </location>
</feature>
<evidence type="ECO:0000256" key="2">
    <source>
        <dbReference type="ARBA" id="ARBA00022884"/>
    </source>
</evidence>
<dbReference type="InterPro" id="IPR051270">
    <property type="entry name" value="Tyrosine-tRNA_ligase_regulator"/>
</dbReference>
<sequence length="118" mass="13123">MQNRLVVVLCNLKPAKMRGVESRAMVMCASSPEKVEIMEVDPSAQPGTPVICPPYLHRPDIQLNPKKKVLNNHTQIWETIAQDLKVNDDGYAVWRDTPLLVGGSTKMTAPTLRGVFVK</sequence>
<dbReference type="STRING" id="6313.A0A0K0D7A1"/>
<evidence type="ECO:0000256" key="3">
    <source>
        <dbReference type="PROSITE-ProRule" id="PRU00209"/>
    </source>
</evidence>
<dbReference type="InterPro" id="IPR002547">
    <property type="entry name" value="tRNA-bd_dom"/>
</dbReference>
<reference evidence="6" key="2">
    <citation type="submission" date="2017-02" db="UniProtKB">
        <authorList>
            <consortium name="WormBaseParasite"/>
        </authorList>
    </citation>
    <scope>IDENTIFICATION</scope>
</reference>
<proteinExistence type="predicted"/>
<dbReference type="Gene3D" id="2.40.50.140">
    <property type="entry name" value="Nucleic acid-binding proteins"/>
    <property type="match status" value="1"/>
</dbReference>
<dbReference type="PANTHER" id="PTHR11586:SF33">
    <property type="entry name" value="AMINOACYL TRNA SYNTHASE COMPLEX-INTERACTING MULTIFUNCTIONAL PROTEIN 1"/>
    <property type="match status" value="1"/>
</dbReference>
<evidence type="ECO:0000259" key="4">
    <source>
        <dbReference type="PROSITE" id="PS50886"/>
    </source>
</evidence>
<keyword evidence="5" id="KW-1185">Reference proteome</keyword>
<dbReference type="AlphaFoldDB" id="A0A0K0D7A1"/>
<dbReference type="InterPro" id="IPR012340">
    <property type="entry name" value="NA-bd_OB-fold"/>
</dbReference>
<dbReference type="PROSITE" id="PS50886">
    <property type="entry name" value="TRBD"/>
    <property type="match status" value="1"/>
</dbReference>
<dbReference type="PANTHER" id="PTHR11586">
    <property type="entry name" value="TRNA-AMINOACYLATION COFACTOR ARC1 FAMILY MEMBER"/>
    <property type="match status" value="1"/>
</dbReference>
<organism evidence="5 6">
    <name type="scientific">Angiostrongylus cantonensis</name>
    <name type="common">Rat lungworm</name>
    <dbReference type="NCBI Taxonomy" id="6313"/>
    <lineage>
        <taxon>Eukaryota</taxon>
        <taxon>Metazoa</taxon>
        <taxon>Ecdysozoa</taxon>
        <taxon>Nematoda</taxon>
        <taxon>Chromadorea</taxon>
        <taxon>Rhabditida</taxon>
        <taxon>Rhabditina</taxon>
        <taxon>Rhabditomorpha</taxon>
        <taxon>Strongyloidea</taxon>
        <taxon>Metastrongylidae</taxon>
        <taxon>Angiostrongylus</taxon>
    </lineage>
</organism>
<keyword evidence="1 3" id="KW-0820">tRNA-binding</keyword>
<reference evidence="5" key="1">
    <citation type="submission" date="2012-09" db="EMBL/GenBank/DDBJ databases">
        <authorList>
            <person name="Martin A.A."/>
        </authorList>
    </citation>
    <scope>NUCLEOTIDE SEQUENCE</scope>
</reference>
<evidence type="ECO:0000256" key="1">
    <source>
        <dbReference type="ARBA" id="ARBA00022555"/>
    </source>
</evidence>
<dbReference type="Proteomes" id="UP000035642">
    <property type="component" value="Unassembled WGS sequence"/>
</dbReference>
<name>A0A0K0D7A1_ANGCA</name>
<keyword evidence="2 3" id="KW-0694">RNA-binding</keyword>
<dbReference type="WBParaSite" id="ACAC_0000594601-mRNA-1">
    <property type="protein sequence ID" value="ACAC_0000594601-mRNA-1"/>
    <property type="gene ID" value="ACAC_0000594601"/>
</dbReference>
<dbReference type="SUPFAM" id="SSF50249">
    <property type="entry name" value="Nucleic acid-binding proteins"/>
    <property type="match status" value="1"/>
</dbReference>
<accession>A0A0K0D7A1</accession>